<accession>A0ABW5BTE3</accession>
<evidence type="ECO:0008006" key="3">
    <source>
        <dbReference type="Google" id="ProtNLM"/>
    </source>
</evidence>
<protein>
    <recommendedName>
        <fullName evidence="3">DUF4178 domain-containing protein</fullName>
    </recommendedName>
</protein>
<name>A0ABW5BTE3_9BACI</name>
<proteinExistence type="predicted"/>
<evidence type="ECO:0000313" key="2">
    <source>
        <dbReference type="Proteomes" id="UP001597318"/>
    </source>
</evidence>
<comment type="caution">
    <text evidence="1">The sequence shown here is derived from an EMBL/GenBank/DDBJ whole genome shotgun (WGS) entry which is preliminary data.</text>
</comment>
<reference evidence="2" key="1">
    <citation type="journal article" date="2019" name="Int. J. Syst. Evol. Microbiol.">
        <title>The Global Catalogue of Microorganisms (GCM) 10K type strain sequencing project: providing services to taxonomists for standard genome sequencing and annotation.</title>
        <authorList>
            <consortium name="The Broad Institute Genomics Platform"/>
            <consortium name="The Broad Institute Genome Sequencing Center for Infectious Disease"/>
            <person name="Wu L."/>
            <person name="Ma J."/>
        </authorList>
    </citation>
    <scope>NUCLEOTIDE SEQUENCE [LARGE SCALE GENOMIC DNA]</scope>
    <source>
        <strain evidence="2">CGMCC 1.15474</strain>
    </source>
</reference>
<sequence>MLDFPAYLFGKTETVTGYISHYDEVSGRKSLPYTLVEIDNQSYALTHSETFSIGDKVKIDYLAHTKIIREFNILEERQIQSEVPTQADPTLKNSPVTGSWEYTVGDKYTSVLFSETGLANFGEIKGEEGIFYYGSWGYDEKEKVITFNVDDAEDLSWKPVNHPDKIEIKVLSVTDDTLEIEYLQKKIYLTKIW</sequence>
<organism evidence="1 2">
    <name type="scientific">Metabacillus endolithicus</name>
    <dbReference type="NCBI Taxonomy" id="1535204"/>
    <lineage>
        <taxon>Bacteria</taxon>
        <taxon>Bacillati</taxon>
        <taxon>Bacillota</taxon>
        <taxon>Bacilli</taxon>
        <taxon>Bacillales</taxon>
        <taxon>Bacillaceae</taxon>
        <taxon>Metabacillus</taxon>
    </lineage>
</organism>
<dbReference type="EMBL" id="JBHUIK010000001">
    <property type="protein sequence ID" value="MFD2212209.1"/>
    <property type="molecule type" value="Genomic_DNA"/>
</dbReference>
<gene>
    <name evidence="1" type="ORF">ACFSKK_00625</name>
</gene>
<dbReference type="Proteomes" id="UP001597318">
    <property type="component" value="Unassembled WGS sequence"/>
</dbReference>
<keyword evidence="2" id="KW-1185">Reference proteome</keyword>
<evidence type="ECO:0000313" key="1">
    <source>
        <dbReference type="EMBL" id="MFD2212209.1"/>
    </source>
</evidence>